<proteinExistence type="predicted"/>
<dbReference type="AlphaFoldDB" id="N6X3Y6"/>
<dbReference type="RefSeq" id="WP_005963016.1">
    <property type="nucleotide sequence ID" value="NZ_CP040505.1"/>
</dbReference>
<evidence type="ECO:0000313" key="1">
    <source>
        <dbReference type="EMBL" id="ENO18441.1"/>
    </source>
</evidence>
<sequence>MTFRALFDANILVLTTLTEMSEEGSFTWRDTRGKLTRVGVPKFANLVAQWRYDNTADRS</sequence>
<organism evidence="1 2">
    <name type="scientific">Schaalia cardiffensis F0333</name>
    <dbReference type="NCBI Taxonomy" id="888050"/>
    <lineage>
        <taxon>Bacteria</taxon>
        <taxon>Bacillati</taxon>
        <taxon>Actinomycetota</taxon>
        <taxon>Actinomycetes</taxon>
        <taxon>Actinomycetales</taxon>
        <taxon>Actinomycetaceae</taxon>
        <taxon>Schaalia</taxon>
    </lineage>
</organism>
<reference evidence="1 2" key="1">
    <citation type="submission" date="2013-03" db="EMBL/GenBank/DDBJ databases">
        <title>Reference genome for the Human Microbiome Project.</title>
        <authorList>
            <person name="Aqrawi P."/>
            <person name="Ayvaz T."/>
            <person name="Bess C."/>
            <person name="Blankenburg K."/>
            <person name="Coyle M."/>
            <person name="Deng J."/>
            <person name="Forbes L."/>
            <person name="Fowler G."/>
            <person name="Francisco L."/>
            <person name="Fu Q."/>
            <person name="Gibbs R."/>
            <person name="Gross S."/>
            <person name="Gubbala S."/>
            <person name="Hale W."/>
            <person name="Hemphill L."/>
            <person name="Highlander S."/>
            <person name="Hirani K."/>
            <person name="Jackson L."/>
            <person name="Jakkamsetti A."/>
            <person name="Javaid M."/>
            <person name="Jayaseelan J.C."/>
            <person name="Jiang H."/>
            <person name="Joshi V."/>
            <person name="Korchina V."/>
            <person name="Kovar C."/>
            <person name="Lara F."/>
            <person name="Lee S."/>
            <person name="Liu Y."/>
            <person name="Mata R."/>
            <person name="Mathew T."/>
            <person name="Munidasa M."/>
            <person name="Muzny D."/>
            <person name="Nazareth L."/>
            <person name="Ngo R."/>
            <person name="Nguyen L."/>
            <person name="Nguyen N."/>
            <person name="Okwuonu G."/>
            <person name="Ongeri F."/>
            <person name="Palculict T."/>
            <person name="Patil S."/>
            <person name="Petrosino J."/>
            <person name="Pham C."/>
            <person name="Pham P."/>
            <person name="Pu L.-L."/>
            <person name="Qin X."/>
            <person name="Qu J."/>
            <person name="Reid J."/>
            <person name="Ross M."/>
            <person name="Ruth R."/>
            <person name="Saada N."/>
            <person name="San Lucas F."/>
            <person name="Santibanez J."/>
            <person name="Shang Y."/>
            <person name="Simmons D."/>
            <person name="Song X.-Z."/>
            <person name="Tang L.-Y."/>
            <person name="Thornton R."/>
            <person name="Warren J."/>
            <person name="Weissenberger G."/>
            <person name="Wilczek-Boney K."/>
            <person name="Worley K."/>
            <person name="Youmans B."/>
            <person name="Zhang J."/>
            <person name="Zhang L."/>
            <person name="Zhao Z."/>
            <person name="Zhou C."/>
            <person name="Zhu D."/>
            <person name="Zhu Y."/>
        </authorList>
    </citation>
    <scope>NUCLEOTIDE SEQUENCE [LARGE SCALE GENOMIC DNA]</scope>
    <source>
        <strain evidence="1 2">F0333</strain>
    </source>
</reference>
<gene>
    <name evidence="1" type="ORF">HMPREF9004_1010</name>
</gene>
<dbReference type="PATRIC" id="fig|888050.3.peg.956"/>
<name>N6X3Y6_9ACTO</name>
<evidence type="ECO:0000313" key="2">
    <source>
        <dbReference type="Proteomes" id="UP000013015"/>
    </source>
</evidence>
<dbReference type="Proteomes" id="UP000013015">
    <property type="component" value="Unassembled WGS sequence"/>
</dbReference>
<protein>
    <submittedName>
        <fullName evidence="1">Uncharacterized protein</fullName>
    </submittedName>
</protein>
<keyword evidence="2" id="KW-1185">Reference proteome</keyword>
<dbReference type="EMBL" id="AQHZ01000015">
    <property type="protein sequence ID" value="ENO18441.1"/>
    <property type="molecule type" value="Genomic_DNA"/>
</dbReference>
<comment type="caution">
    <text evidence="1">The sequence shown here is derived from an EMBL/GenBank/DDBJ whole genome shotgun (WGS) entry which is preliminary data.</text>
</comment>
<accession>N6X3Y6</accession>
<dbReference type="HOGENOM" id="CLU_2949739_0_0_11"/>